<dbReference type="PANTHER" id="PTHR14139:SF2">
    <property type="entry name" value="CALSYNTENIN-1"/>
    <property type="match status" value="1"/>
</dbReference>
<evidence type="ECO:0000256" key="1">
    <source>
        <dbReference type="SAM" id="MobiDB-lite"/>
    </source>
</evidence>
<dbReference type="PANTHER" id="PTHR14139">
    <property type="entry name" value="CALSYNTENIN"/>
    <property type="match status" value="1"/>
</dbReference>
<dbReference type="Pfam" id="PF17803">
    <property type="entry name" value="Cadherin_4"/>
    <property type="match status" value="6"/>
</dbReference>
<keyword evidence="5" id="KW-1185">Reference proteome</keyword>
<dbReference type="InterPro" id="IPR010221">
    <property type="entry name" value="VCBS_dom"/>
</dbReference>
<gene>
    <name evidence="4" type="ORF">KL867_03000</name>
</gene>
<dbReference type="InterPro" id="IPR013783">
    <property type="entry name" value="Ig-like_fold"/>
</dbReference>
<dbReference type="Gene3D" id="2.60.40.10">
    <property type="entry name" value="Immunoglobulins"/>
    <property type="match status" value="8"/>
</dbReference>
<evidence type="ECO:0000259" key="2">
    <source>
        <dbReference type="Pfam" id="PF17803"/>
    </source>
</evidence>
<feature type="domain" description="RapA2 cadherin-like" evidence="2">
    <location>
        <begin position="856"/>
        <end position="919"/>
    </location>
</feature>
<accession>A0ABS5WN70</accession>
<dbReference type="RefSeq" id="WP_215193597.1">
    <property type="nucleotide sequence ID" value="NZ_JAHHDY010000005.1"/>
</dbReference>
<dbReference type="EMBL" id="JAHHDY010000005">
    <property type="protein sequence ID" value="MBT3140008.1"/>
    <property type="molecule type" value="Genomic_DNA"/>
</dbReference>
<feature type="domain" description="Cadherin-like" evidence="3">
    <location>
        <begin position="458"/>
        <end position="552"/>
    </location>
</feature>
<dbReference type="InterPro" id="IPR041690">
    <property type="entry name" value="Cadherin_5"/>
</dbReference>
<name>A0ABS5WN70_9RHOB</name>
<feature type="domain" description="RapA2 cadherin-like" evidence="2">
    <location>
        <begin position="1157"/>
        <end position="1222"/>
    </location>
</feature>
<feature type="non-terminal residue" evidence="4">
    <location>
        <position position="1240"/>
    </location>
</feature>
<feature type="domain" description="RapA2 cadherin-like" evidence="2">
    <location>
        <begin position="349"/>
        <end position="414"/>
    </location>
</feature>
<dbReference type="InterPro" id="IPR040853">
    <property type="entry name" value="RapA2_cadherin-like"/>
</dbReference>
<organism evidence="4 5">
    <name type="scientific">Falsiruegeria litorea</name>
    <dbReference type="NCBI Taxonomy" id="1280831"/>
    <lineage>
        <taxon>Bacteria</taxon>
        <taxon>Pseudomonadati</taxon>
        <taxon>Pseudomonadota</taxon>
        <taxon>Alphaproteobacteria</taxon>
        <taxon>Rhodobacterales</taxon>
        <taxon>Roseobacteraceae</taxon>
        <taxon>Falsiruegeria</taxon>
    </lineage>
</organism>
<evidence type="ECO:0000259" key="3">
    <source>
        <dbReference type="Pfam" id="PF17892"/>
    </source>
</evidence>
<evidence type="ECO:0000313" key="5">
    <source>
        <dbReference type="Proteomes" id="UP000763802"/>
    </source>
</evidence>
<protein>
    <submittedName>
        <fullName evidence="4">VCBS domain-containing protein</fullName>
    </submittedName>
</protein>
<sequence length="1240" mass="124417">MSIDPKKSKLSAIKGVDPVSEEAFGWVVVDQSPVQRQSDTDDGAAQVSSAAVNADAGTSKFVVSADALARIMSVEDQPAPNALHGAEAPEQRQHSDSGASLFNSGFGVHGLSIPAHAGLTSNRGSSNTITAVPGARPGEVAGHIATGSSVQGPSVAALAAIGREDHPLALHISAVDALHHRGTVDLVVTGMPPGATLTHGHSGPNHSWILPHNTDLTSLSLIPTPDWSGSGTLHITGTQTNGSTANAVLPFQIGPLPDGAIIGGIATGSTIEDTKTSVSGDLTVVDPDPGEAAFVSHSYTLGHGVLAIDSAGHWTFNLDNNSAAVQSLAVGEVIHEMVAVQTVDGTSHSISLTISGRNDGPVLLGSVASAVEDGAPVSGQMAATDADRGDQLAFAAVGPLPAGLTVNGDGSWTFDPGQSAYQSLGVGSHQVLSVPVTVTDGHGGSDRQDLVITVVGSNDGPQVGGSVTLAGGREDHPVQITSAALLGQATDVDLGDHLGVSGLSVDHGSIHANADGSYTLIPELNYTGAVQLSYQVTDGAGGSAPAHAVVTLSPTGDAAVIGGADRAGVTEDLGVDAAGSLTVSGDLSVTDPDAGEAVFAGATLSGGHGGTLVIGTDGHWSYAIDNSLAAVQGLAVGETLSERFTVHSADGTGHVIVATVEGRNDVPTLAAATASTQEGDAVVSGQMVGGDVDHGDQLGFAAAGPLPAGLVMNGDGSWTFDPTDAAYNALGVGQSQVLTVPVTVTDSAGASATNTLTLTISGRNDGPVLLGSVASAVEDGAPVSGQMAATDADRGDQLAFAAVGPLPAGLTVNGDGSWTFDPGQSAYQSLGVGSHQVLSVPVTVTDGHGGSDRQDLVITVVGSNDGPHLANAAASMAENQPILRGQLAATDVDSGDQLRFTAGSLPVGFSISNSGAWSYAPPSGMYDHLRAGETTDLVVPVTVRDPSGASDGRNLVVTIKGTNDKPVVSGTFVGQVKEDRTLRSTGSLQITDADHGEDHFLSGSQVGSYGTLKINASGDWSYDLDNNNRDVQGLHTSDQIVDKFTISTADGSTRQILVTVNGTDDGAQITGVATGSVTEDGTTVAKGKLTVVDPDKGDDQLVPQTGASGAFGAFNVGADGAWSYKVDNGDPSVQGLKDGDVLRDHITVSSVDGTTHQIQITIHGTNDTPVLSAATASATEDGSAVSGQMSTTDVDHGDTQAYSLGQAAPAGFTLNANGSWSFDPTDAAYQHLAAGATQQV</sequence>
<comment type="caution">
    <text evidence="4">The sequence shown here is derived from an EMBL/GenBank/DDBJ whole genome shotgun (WGS) entry which is preliminary data.</text>
</comment>
<dbReference type="Pfam" id="PF17892">
    <property type="entry name" value="Cadherin_5"/>
    <property type="match status" value="1"/>
</dbReference>
<feature type="domain" description="RapA2 cadherin-like" evidence="2">
    <location>
        <begin position="755"/>
        <end position="820"/>
    </location>
</feature>
<reference evidence="4 5" key="1">
    <citation type="submission" date="2021-05" db="EMBL/GenBank/DDBJ databases">
        <title>Draft genomes of marine bacteria isolated from model chitin particles.</title>
        <authorList>
            <person name="Datta M.S."/>
            <person name="Schwartzman J.A."/>
            <person name="Cordero O."/>
        </authorList>
    </citation>
    <scope>NUCLEOTIDE SEQUENCE [LARGE SCALE GENOMIC DNA]</scope>
    <source>
        <strain evidence="4 5">4E07</strain>
    </source>
</reference>
<dbReference type="NCBIfam" id="NF012211">
    <property type="entry name" value="tand_rpt_95"/>
    <property type="match status" value="1"/>
</dbReference>
<feature type="region of interest" description="Disordered" evidence="1">
    <location>
        <begin position="80"/>
        <end position="101"/>
    </location>
</feature>
<dbReference type="Proteomes" id="UP000763802">
    <property type="component" value="Unassembled WGS sequence"/>
</dbReference>
<feature type="domain" description="RapA2 cadherin-like" evidence="2">
    <location>
        <begin position="658"/>
        <end position="720"/>
    </location>
</feature>
<feature type="domain" description="RapA2 cadherin-like" evidence="2">
    <location>
        <begin position="955"/>
        <end position="1022"/>
    </location>
</feature>
<dbReference type="NCBIfam" id="TIGR01965">
    <property type="entry name" value="VCBS_repeat"/>
    <property type="match status" value="9"/>
</dbReference>
<evidence type="ECO:0000313" key="4">
    <source>
        <dbReference type="EMBL" id="MBT3140008.1"/>
    </source>
</evidence>
<proteinExistence type="predicted"/>